<protein>
    <submittedName>
        <fullName evidence="2">Uncharacterized protein</fullName>
    </submittedName>
</protein>
<keyword evidence="3" id="KW-1185">Reference proteome</keyword>
<reference evidence="2" key="1">
    <citation type="submission" date="2023-03" db="EMBL/GenBank/DDBJ databases">
        <title>Massive genome expansion in bonnet fungi (Mycena s.s.) driven by repeated elements and novel gene families across ecological guilds.</title>
        <authorList>
            <consortium name="Lawrence Berkeley National Laboratory"/>
            <person name="Harder C.B."/>
            <person name="Miyauchi S."/>
            <person name="Viragh M."/>
            <person name="Kuo A."/>
            <person name="Thoen E."/>
            <person name="Andreopoulos B."/>
            <person name="Lu D."/>
            <person name="Skrede I."/>
            <person name="Drula E."/>
            <person name="Henrissat B."/>
            <person name="Morin E."/>
            <person name="Kohler A."/>
            <person name="Barry K."/>
            <person name="LaButti K."/>
            <person name="Morin E."/>
            <person name="Salamov A."/>
            <person name="Lipzen A."/>
            <person name="Mereny Z."/>
            <person name="Hegedus B."/>
            <person name="Baldrian P."/>
            <person name="Stursova M."/>
            <person name="Weitz H."/>
            <person name="Taylor A."/>
            <person name="Grigoriev I.V."/>
            <person name="Nagy L.G."/>
            <person name="Martin F."/>
            <person name="Kauserud H."/>
        </authorList>
    </citation>
    <scope>NUCLEOTIDE SEQUENCE</scope>
    <source>
        <strain evidence="2">9144</strain>
    </source>
</reference>
<evidence type="ECO:0000313" key="3">
    <source>
        <dbReference type="Proteomes" id="UP001219525"/>
    </source>
</evidence>
<gene>
    <name evidence="2" type="ORF">GGX14DRAFT_672855</name>
</gene>
<feature type="region of interest" description="Disordered" evidence="1">
    <location>
        <begin position="140"/>
        <end position="161"/>
    </location>
</feature>
<accession>A0AAD6V3L0</accession>
<dbReference type="EMBL" id="JARJCW010000083">
    <property type="protein sequence ID" value="KAJ7196543.1"/>
    <property type="molecule type" value="Genomic_DNA"/>
</dbReference>
<dbReference type="AlphaFoldDB" id="A0AAD6V3L0"/>
<organism evidence="2 3">
    <name type="scientific">Mycena pura</name>
    <dbReference type="NCBI Taxonomy" id="153505"/>
    <lineage>
        <taxon>Eukaryota</taxon>
        <taxon>Fungi</taxon>
        <taxon>Dikarya</taxon>
        <taxon>Basidiomycota</taxon>
        <taxon>Agaricomycotina</taxon>
        <taxon>Agaricomycetes</taxon>
        <taxon>Agaricomycetidae</taxon>
        <taxon>Agaricales</taxon>
        <taxon>Marasmiineae</taxon>
        <taxon>Mycenaceae</taxon>
        <taxon>Mycena</taxon>
    </lineage>
</organism>
<evidence type="ECO:0000313" key="2">
    <source>
        <dbReference type="EMBL" id="KAJ7196543.1"/>
    </source>
</evidence>
<comment type="caution">
    <text evidence="2">The sequence shown here is derived from an EMBL/GenBank/DDBJ whole genome shotgun (WGS) entry which is preliminary data.</text>
</comment>
<name>A0AAD6V3L0_9AGAR</name>
<sequence>MHPVPGSQHQAHGWRQCGVQERLARREPLAWSDFTSSGFMRSDALSATLQFAPPLSLSLVRCPRCAARCGADAQAAKKPTRLTPRGVGGCAGEGVAGGVGDEGARVLECWEQSGLREAEDDGDVDARGPYETLLSGDRARTNGARMRRHQPESRTRSAGLSAGDLHAHDTAISGEAVPIGPSHLRRIVISLVISRDVTAFADYPAHIRLAAALRYIETPSPDADVRRLLAYLQDPSRAEATDLPSPFSSFSNPVRLEAAVRYVQTYPYDKPFYKYKPSRQYAPKIYQPTHEWKKRAKDYLTAAILVDRAWLEPLTPTYNAAEEQRTFVEKYIFPNRRKLEFVASQLYALVEHVKAETRTPSAVSEPMTAGGSRQPGVVNDVWTNFEHSSWAHCVQVWYCDQGRCRFTDCLPENQPGRTDPEVLQSEIAQEFFTSDILQVMHGIPWAFGSYAKTLLNALTGLHLDADTADCVENALLVTPDVHRLFARFQLYLDWSRVPGQDVEVPRLFALSSIIIRARTGPGAPHSLRYLDRYGIPVSQSMLNRPLRPRQARAGREIQEKFFRVHKLIGDIVWMCGGGPDNDDEYFDDSDDEFGVVDAHTVHILEEALASPAVDYFIRHKETPYGPLPIPFHRDDVLSGFYE</sequence>
<dbReference type="Proteomes" id="UP001219525">
    <property type="component" value="Unassembled WGS sequence"/>
</dbReference>
<proteinExistence type="predicted"/>
<evidence type="ECO:0000256" key="1">
    <source>
        <dbReference type="SAM" id="MobiDB-lite"/>
    </source>
</evidence>